<dbReference type="RefSeq" id="WP_058352800.1">
    <property type="nucleotide sequence ID" value="NZ_CABMMD010000155.1"/>
</dbReference>
<dbReference type="EMBL" id="LNAM01000155">
    <property type="protein sequence ID" value="KSV58957.1"/>
    <property type="molecule type" value="Genomic_DNA"/>
</dbReference>
<reference evidence="1 2" key="1">
    <citation type="submission" date="2015-11" db="EMBL/GenBank/DDBJ databases">
        <title>Butyribacter intestini gen. nov., sp. nov., a butyric acid-producing bacterium of the family Lachnospiraceae isolated from the human faeces.</title>
        <authorList>
            <person name="Zou Y."/>
            <person name="Xue W."/>
            <person name="Luo G."/>
            <person name="Lv M."/>
        </authorList>
    </citation>
    <scope>NUCLEOTIDE SEQUENCE [LARGE SCALE GENOMIC DNA]</scope>
    <source>
        <strain evidence="1 2">ACET-33324</strain>
    </source>
</reference>
<name>A0A0V8QEC3_9FIRM</name>
<dbReference type="AlphaFoldDB" id="A0A0V8QEC3"/>
<sequence>MEKYTVEEYKELVELGIKYKELKEHKRLLVLPCPLETMVYQVVPQENGKGKKVMPCLFTLELLDEYGKTVFGTEPEAIVASVS</sequence>
<evidence type="ECO:0000313" key="2">
    <source>
        <dbReference type="Proteomes" id="UP000054874"/>
    </source>
</evidence>
<dbReference type="STRING" id="290052.ASU35_10700"/>
<dbReference type="Proteomes" id="UP000054874">
    <property type="component" value="Unassembled WGS sequence"/>
</dbReference>
<evidence type="ECO:0000313" key="1">
    <source>
        <dbReference type="EMBL" id="KSV58957.1"/>
    </source>
</evidence>
<gene>
    <name evidence="1" type="ORF">ASU35_10700</name>
</gene>
<keyword evidence="2" id="KW-1185">Reference proteome</keyword>
<protein>
    <submittedName>
        <fullName evidence="1">Uncharacterized protein</fullName>
    </submittedName>
</protein>
<proteinExistence type="predicted"/>
<comment type="caution">
    <text evidence="1">The sequence shown here is derived from an EMBL/GenBank/DDBJ whole genome shotgun (WGS) entry which is preliminary data.</text>
</comment>
<accession>A0A0V8QEC3</accession>
<organism evidence="1 2">
    <name type="scientific">Acetivibrio ethanolgignens</name>
    <dbReference type="NCBI Taxonomy" id="290052"/>
    <lineage>
        <taxon>Bacteria</taxon>
        <taxon>Bacillati</taxon>
        <taxon>Bacillota</taxon>
        <taxon>Clostridia</taxon>
        <taxon>Eubacteriales</taxon>
        <taxon>Oscillospiraceae</taxon>
        <taxon>Acetivibrio</taxon>
    </lineage>
</organism>